<gene>
    <name evidence="1" type="ORF">PANT111_20034</name>
</gene>
<organism evidence="1 2">
    <name type="scientific">Pantoea brenneri</name>
    <dbReference type="NCBI Taxonomy" id="472694"/>
    <lineage>
        <taxon>Bacteria</taxon>
        <taxon>Pseudomonadati</taxon>
        <taxon>Pseudomonadota</taxon>
        <taxon>Gammaproteobacteria</taxon>
        <taxon>Enterobacterales</taxon>
        <taxon>Erwiniaceae</taxon>
        <taxon>Pantoea</taxon>
    </lineage>
</organism>
<dbReference type="EMBL" id="CABWMH010000012">
    <property type="protein sequence ID" value="VXB97868.1"/>
    <property type="molecule type" value="Genomic_DNA"/>
</dbReference>
<dbReference type="AlphaFoldDB" id="A0AAX3J8H3"/>
<evidence type="ECO:0000313" key="2">
    <source>
        <dbReference type="Proteomes" id="UP000433737"/>
    </source>
</evidence>
<evidence type="ECO:0000313" key="1">
    <source>
        <dbReference type="EMBL" id="VXB97868.1"/>
    </source>
</evidence>
<sequence length="64" mass="6759">MNLKTIVNPSSPADISAEGTFSGARIAPLPAFYYRVILLPRHAASDEPAEKRILCSAACRATAG</sequence>
<accession>A0AAX3J8H3</accession>
<reference evidence="1 2" key="1">
    <citation type="submission" date="2019-10" db="EMBL/GenBank/DDBJ databases">
        <authorList>
            <person name="Karimi E."/>
        </authorList>
    </citation>
    <scope>NUCLEOTIDE SEQUENCE [LARGE SCALE GENOMIC DNA]</scope>
    <source>
        <strain evidence="1">Pantoea sp. 111</strain>
    </source>
</reference>
<protein>
    <submittedName>
        <fullName evidence="1">Uncharacterized protein</fullName>
    </submittedName>
</protein>
<comment type="caution">
    <text evidence="1">The sequence shown here is derived from an EMBL/GenBank/DDBJ whole genome shotgun (WGS) entry which is preliminary data.</text>
</comment>
<proteinExistence type="predicted"/>
<name>A0AAX3J8H3_9GAMM</name>
<dbReference type="Proteomes" id="UP000433737">
    <property type="component" value="Unassembled WGS sequence"/>
</dbReference>